<evidence type="ECO:0000256" key="1">
    <source>
        <dbReference type="SAM" id="MobiDB-lite"/>
    </source>
</evidence>
<evidence type="ECO:0000313" key="4">
    <source>
        <dbReference type="Proteomes" id="UP001153076"/>
    </source>
</evidence>
<dbReference type="PANTHER" id="PTHR31973:SF187">
    <property type="entry name" value="MUTATOR TRANSPOSASE MUDRA PROTEIN"/>
    <property type="match status" value="1"/>
</dbReference>
<feature type="compositionally biased region" description="Basic and acidic residues" evidence="1">
    <location>
        <begin position="14"/>
        <end position="24"/>
    </location>
</feature>
<dbReference type="EMBL" id="JAKOGI010001950">
    <property type="protein sequence ID" value="KAJ8423506.1"/>
    <property type="molecule type" value="Genomic_DNA"/>
</dbReference>
<feature type="compositionally biased region" description="Acidic residues" evidence="1">
    <location>
        <begin position="54"/>
        <end position="68"/>
    </location>
</feature>
<feature type="region of interest" description="Disordered" evidence="1">
    <location>
        <begin position="1"/>
        <end position="24"/>
    </location>
</feature>
<keyword evidence="4" id="KW-1185">Reference proteome</keyword>
<reference evidence="3" key="1">
    <citation type="submission" date="2022-04" db="EMBL/GenBank/DDBJ databases">
        <title>Carnegiea gigantea Genome sequencing and assembly v2.</title>
        <authorList>
            <person name="Copetti D."/>
            <person name="Sanderson M.J."/>
            <person name="Burquez A."/>
            <person name="Wojciechowski M.F."/>
        </authorList>
    </citation>
    <scope>NUCLEOTIDE SEQUENCE</scope>
    <source>
        <strain evidence="3">SGP5-SGP5p</strain>
        <tissue evidence="3">Aerial part</tissue>
    </source>
</reference>
<comment type="caution">
    <text evidence="3">The sequence shown here is derived from an EMBL/GenBank/DDBJ whole genome shotgun (WGS) entry which is preliminary data.</text>
</comment>
<evidence type="ECO:0000259" key="2">
    <source>
        <dbReference type="Pfam" id="PF03108"/>
    </source>
</evidence>
<dbReference type="Pfam" id="PF03108">
    <property type="entry name" value="DBD_Tnp_Mut"/>
    <property type="match status" value="1"/>
</dbReference>
<feature type="compositionally biased region" description="Acidic residues" evidence="1">
    <location>
        <begin position="1"/>
        <end position="13"/>
    </location>
</feature>
<dbReference type="AlphaFoldDB" id="A0A9Q1GML6"/>
<feature type="region of interest" description="Disordered" evidence="1">
    <location>
        <begin position="265"/>
        <end position="307"/>
    </location>
</feature>
<feature type="compositionally biased region" description="Polar residues" evidence="1">
    <location>
        <begin position="284"/>
        <end position="307"/>
    </location>
</feature>
<dbReference type="OrthoDB" id="1838885at2759"/>
<accession>A0A9Q1GML6</accession>
<gene>
    <name evidence="3" type="ORF">Cgig2_023090</name>
</gene>
<dbReference type="InterPro" id="IPR004332">
    <property type="entry name" value="Transposase_MuDR"/>
</dbReference>
<protein>
    <recommendedName>
        <fullName evidence="2">Transposase MuDR plant domain-containing protein</fullName>
    </recommendedName>
</protein>
<sequence length="400" mass="44459">MIGDDDVESESDDDVTRVKQHVMKDNAKRERLAQLLQSCKCSGGVITSAKQGSEEYDELGDVCEDSEDASSPCESEGDKRDRNKYSKTSYPRFNPSVIANNVELAVGLQFANKRQFRAAFENYRIVNGLNIKIITSDTHRFQAECMGGGCGWRIWASECSNEKTFQIKGISKCHSCIPFSFEKGKRIITSAWVANNYTELLMIQPRITSREFKKIVDRDQNSNVSYKVCQLGKKKALEQIMGDYKVGVRVHPPEFKDTKKNLAFKRKPEEEESSCRRSRRCGTGQISEGPTIVSQDSGPSSPPLSQMSTTTNITSQGATTLMPPTSTRQKLLIKRGGACFTLATTSSGQQPPTKKSSVQAARIHFIESARTGKTRPSQAIRAQVPCSEFNKIIMVPTPQV</sequence>
<feature type="region of interest" description="Disordered" evidence="1">
    <location>
        <begin position="52"/>
        <end position="87"/>
    </location>
</feature>
<evidence type="ECO:0000313" key="3">
    <source>
        <dbReference type="EMBL" id="KAJ8423506.1"/>
    </source>
</evidence>
<dbReference type="Proteomes" id="UP001153076">
    <property type="component" value="Unassembled WGS sequence"/>
</dbReference>
<dbReference type="PANTHER" id="PTHR31973">
    <property type="entry name" value="POLYPROTEIN, PUTATIVE-RELATED"/>
    <property type="match status" value="1"/>
</dbReference>
<feature type="domain" description="Transposase MuDR plant" evidence="2">
    <location>
        <begin position="101"/>
        <end position="167"/>
    </location>
</feature>
<organism evidence="3 4">
    <name type="scientific">Carnegiea gigantea</name>
    <dbReference type="NCBI Taxonomy" id="171969"/>
    <lineage>
        <taxon>Eukaryota</taxon>
        <taxon>Viridiplantae</taxon>
        <taxon>Streptophyta</taxon>
        <taxon>Embryophyta</taxon>
        <taxon>Tracheophyta</taxon>
        <taxon>Spermatophyta</taxon>
        <taxon>Magnoliopsida</taxon>
        <taxon>eudicotyledons</taxon>
        <taxon>Gunneridae</taxon>
        <taxon>Pentapetalae</taxon>
        <taxon>Caryophyllales</taxon>
        <taxon>Cactineae</taxon>
        <taxon>Cactaceae</taxon>
        <taxon>Cactoideae</taxon>
        <taxon>Echinocereeae</taxon>
        <taxon>Carnegiea</taxon>
    </lineage>
</organism>
<feature type="compositionally biased region" description="Basic and acidic residues" evidence="1">
    <location>
        <begin position="265"/>
        <end position="275"/>
    </location>
</feature>
<proteinExistence type="predicted"/>
<name>A0A9Q1GML6_9CARY</name>